<organism evidence="2 3">
    <name type="scientific">Candidatus Merdivivens pullicola</name>
    <dbReference type="NCBI Taxonomy" id="2840872"/>
    <lineage>
        <taxon>Bacteria</taxon>
        <taxon>Pseudomonadati</taxon>
        <taxon>Bacteroidota</taxon>
        <taxon>Bacteroidia</taxon>
        <taxon>Bacteroidales</taxon>
        <taxon>Muribaculaceae</taxon>
        <taxon>Muribaculaceae incertae sedis</taxon>
        <taxon>Candidatus Merdivivens</taxon>
    </lineage>
</organism>
<dbReference type="InterPro" id="IPR038143">
    <property type="entry name" value="NigD-like_C_dom_sf"/>
</dbReference>
<reference evidence="2" key="2">
    <citation type="journal article" date="2021" name="PeerJ">
        <title>Extensive microbial diversity within the chicken gut microbiome revealed by metagenomics and culture.</title>
        <authorList>
            <person name="Gilroy R."/>
            <person name="Ravi A."/>
            <person name="Getino M."/>
            <person name="Pursley I."/>
            <person name="Horton D.L."/>
            <person name="Alikhan N.F."/>
            <person name="Baker D."/>
            <person name="Gharbi K."/>
            <person name="Hall N."/>
            <person name="Watson M."/>
            <person name="Adriaenssens E.M."/>
            <person name="Foster-Nyarko E."/>
            <person name="Jarju S."/>
            <person name="Secka A."/>
            <person name="Antonio M."/>
            <person name="Oren A."/>
            <person name="Chaudhuri R.R."/>
            <person name="La Ragione R."/>
            <person name="Hildebrand F."/>
            <person name="Pallen M.J."/>
        </authorList>
    </citation>
    <scope>NUCLEOTIDE SEQUENCE</scope>
    <source>
        <strain evidence="2">B1-8020</strain>
    </source>
</reference>
<dbReference type="Pfam" id="PF17415">
    <property type="entry name" value="NigD_C"/>
    <property type="match status" value="1"/>
</dbReference>
<dbReference type="EMBL" id="JADIMA010000067">
    <property type="protein sequence ID" value="MBO8473361.1"/>
    <property type="molecule type" value="Genomic_DNA"/>
</dbReference>
<accession>A0A9D9IJP7</accession>
<dbReference type="Gene3D" id="2.60.40.2370">
    <property type="entry name" value="NigD-like, C-terminal beta sandwich domain"/>
    <property type="match status" value="1"/>
</dbReference>
<evidence type="ECO:0000259" key="1">
    <source>
        <dbReference type="Pfam" id="PF17415"/>
    </source>
</evidence>
<reference evidence="2" key="1">
    <citation type="submission" date="2020-10" db="EMBL/GenBank/DDBJ databases">
        <authorList>
            <person name="Gilroy R."/>
        </authorList>
    </citation>
    <scope>NUCLEOTIDE SEQUENCE</scope>
    <source>
        <strain evidence="2">B1-8020</strain>
    </source>
</reference>
<evidence type="ECO:0000313" key="3">
    <source>
        <dbReference type="Proteomes" id="UP000823604"/>
    </source>
</evidence>
<name>A0A9D9IJP7_9BACT</name>
<feature type="domain" description="NigD-like C-terminal" evidence="1">
    <location>
        <begin position="90"/>
        <end position="203"/>
    </location>
</feature>
<sequence length="225" mass="25257">MSVLCSCDAYIAGKDPVGANELGTVRVNDGNYTIVLDQSGEYSFKNMDNELYRIGAEKDGQRVIVTYYFADDGRHPGKPIDIYKVLTKDVFTMSEAAEDSIGNDRIDVINAWIAGGYLNVKFGYYGSGLRSHFINMVSYPDGNENIPVSAGPYFEFRHNDFNDGWSYWFEDYASFPLDIDVNSDDRIYIGYNNYYGQKQIIELALDSSEPDNSGIVAGVQRAKLQ</sequence>
<proteinExistence type="predicted"/>
<dbReference type="Proteomes" id="UP000823604">
    <property type="component" value="Unassembled WGS sequence"/>
</dbReference>
<dbReference type="AlphaFoldDB" id="A0A9D9IJP7"/>
<protein>
    <submittedName>
        <fullName evidence="2">NigD-like N-terminal domain-containing protein</fullName>
    </submittedName>
</protein>
<dbReference type="InterPro" id="IPR035376">
    <property type="entry name" value="NigD_C"/>
</dbReference>
<comment type="caution">
    <text evidence="2">The sequence shown here is derived from an EMBL/GenBank/DDBJ whole genome shotgun (WGS) entry which is preliminary data.</text>
</comment>
<gene>
    <name evidence="2" type="ORF">IAB81_06995</name>
</gene>
<evidence type="ECO:0000313" key="2">
    <source>
        <dbReference type="EMBL" id="MBO8473361.1"/>
    </source>
</evidence>